<proteinExistence type="predicted"/>
<evidence type="ECO:0000313" key="1">
    <source>
        <dbReference type="EMBL" id="UXE59922.1"/>
    </source>
</evidence>
<dbReference type="AlphaFoldDB" id="A0A977PV18"/>
<dbReference type="KEGG" id="wna:KA717_30185"/>
<accession>A0A977PV18</accession>
<organism evidence="1">
    <name type="scientific">Woronichinia naegeliana WA131</name>
    <dbReference type="NCBI Taxonomy" id="2824559"/>
    <lineage>
        <taxon>Bacteria</taxon>
        <taxon>Bacillati</taxon>
        <taxon>Cyanobacteriota</taxon>
        <taxon>Cyanophyceae</taxon>
        <taxon>Synechococcales</taxon>
        <taxon>Coelosphaeriaceae</taxon>
        <taxon>Woronichinia</taxon>
    </lineage>
</organism>
<protein>
    <submittedName>
        <fullName evidence="1">Uncharacterized protein</fullName>
    </submittedName>
</protein>
<dbReference type="Proteomes" id="UP001065613">
    <property type="component" value="Chromosome"/>
</dbReference>
<name>A0A977PV18_9CYAN</name>
<gene>
    <name evidence="1" type="ORF">KA717_30185</name>
</gene>
<sequence>MNFRILTSILLTGTIGISVIPPVLAETPPAQTYQPGFWQPVARFNPKENVSLKMVNESGIKLNYDLTSLDTDTPRDLESGQDIVLKDIGLSAYIMVYPAETIDPDNPFALQFTVSVNEADNLVTVTVKRAEKGFMGHRTINLQKTGAIYFY</sequence>
<dbReference type="EMBL" id="CP073041">
    <property type="protein sequence ID" value="UXE59922.1"/>
    <property type="molecule type" value="Genomic_DNA"/>
</dbReference>
<reference evidence="1" key="1">
    <citation type="submission" date="2021-04" db="EMBL/GenBank/DDBJ databases">
        <title>Genome sequence of Woronichinia naegeliana from Washington state freshwater lake bloom.</title>
        <authorList>
            <person name="Dreher T.W."/>
        </authorList>
    </citation>
    <scope>NUCLEOTIDE SEQUENCE</scope>
    <source>
        <strain evidence="1">WA131</strain>
    </source>
</reference>